<dbReference type="GeneID" id="25264348"/>
<dbReference type="GO" id="GO:0032259">
    <property type="term" value="P:methylation"/>
    <property type="evidence" value="ECO:0007669"/>
    <property type="project" value="UniProtKB-KW"/>
</dbReference>
<dbReference type="PROSITE" id="PS50088">
    <property type="entry name" value="ANK_REPEAT"/>
    <property type="match status" value="1"/>
</dbReference>
<dbReference type="Proteomes" id="UP000027361">
    <property type="component" value="Unassembled WGS sequence"/>
</dbReference>
<dbReference type="PANTHER" id="PTHR32379">
    <property type="entry name" value="GUANIDINOACETATE N-METHYLTRANSFERASE"/>
    <property type="match status" value="1"/>
</dbReference>
<dbReference type="InterPro" id="IPR026480">
    <property type="entry name" value="RMT2_dom"/>
</dbReference>
<accession>A0A066W263</accession>
<dbReference type="RefSeq" id="XP_013243632.1">
    <property type="nucleotide sequence ID" value="XM_013388178.1"/>
</dbReference>
<evidence type="ECO:0000256" key="3">
    <source>
        <dbReference type="ARBA" id="ARBA00022691"/>
    </source>
</evidence>
<evidence type="ECO:0000313" key="7">
    <source>
        <dbReference type="EMBL" id="KDN46653.1"/>
    </source>
</evidence>
<keyword evidence="2 7" id="KW-0808">Transferase</keyword>
<dbReference type="Gene3D" id="3.40.50.150">
    <property type="entry name" value="Vaccinia Virus protein VP39"/>
    <property type="match status" value="1"/>
</dbReference>
<proteinExistence type="predicted"/>
<dbReference type="SMART" id="SM00248">
    <property type="entry name" value="ANK"/>
    <property type="match status" value="1"/>
</dbReference>
<dbReference type="PROSITE" id="PS51559">
    <property type="entry name" value="SAM_RMT2"/>
    <property type="match status" value="1"/>
</dbReference>
<keyword evidence="3" id="KW-0949">S-adenosyl-L-methionine</keyword>
<keyword evidence="8" id="KW-1185">Reference proteome</keyword>
<dbReference type="GO" id="GO:0005737">
    <property type="term" value="C:cytoplasm"/>
    <property type="evidence" value="ECO:0007669"/>
    <property type="project" value="TreeGrafter"/>
</dbReference>
<dbReference type="HOGENOM" id="CLU_033831_1_0_1"/>
<feature type="domain" description="RMT2" evidence="6">
    <location>
        <begin position="184"/>
        <end position="411"/>
    </location>
</feature>
<evidence type="ECO:0000259" key="6">
    <source>
        <dbReference type="PROSITE" id="PS51559"/>
    </source>
</evidence>
<organism evidence="7 8">
    <name type="scientific">Tilletiaria anomala (strain ATCC 24038 / CBS 436.72 / UBC 951)</name>
    <dbReference type="NCBI Taxonomy" id="1037660"/>
    <lineage>
        <taxon>Eukaryota</taxon>
        <taxon>Fungi</taxon>
        <taxon>Dikarya</taxon>
        <taxon>Basidiomycota</taxon>
        <taxon>Ustilaginomycotina</taxon>
        <taxon>Exobasidiomycetes</taxon>
        <taxon>Georgefischeriales</taxon>
        <taxon>Tilletiariaceae</taxon>
        <taxon>Tilletiaria</taxon>
    </lineage>
</organism>
<gene>
    <name evidence="7" type="ORF">K437DRAFT_256161</name>
</gene>
<feature type="compositionally biased region" description="Acidic residues" evidence="5">
    <location>
        <begin position="136"/>
        <end position="149"/>
    </location>
</feature>
<evidence type="ECO:0000256" key="2">
    <source>
        <dbReference type="ARBA" id="ARBA00022679"/>
    </source>
</evidence>
<dbReference type="SUPFAM" id="SSF53335">
    <property type="entry name" value="S-adenosyl-L-methionine-dependent methyltransferases"/>
    <property type="match status" value="1"/>
</dbReference>
<evidence type="ECO:0000256" key="5">
    <source>
        <dbReference type="SAM" id="MobiDB-lite"/>
    </source>
</evidence>
<feature type="repeat" description="ANK" evidence="4">
    <location>
        <begin position="62"/>
        <end position="94"/>
    </location>
</feature>
<name>A0A066W263_TILAU</name>
<dbReference type="InterPro" id="IPR036770">
    <property type="entry name" value="Ankyrin_rpt-contain_sf"/>
</dbReference>
<evidence type="ECO:0000256" key="4">
    <source>
        <dbReference type="PROSITE-ProRule" id="PRU00023"/>
    </source>
</evidence>
<dbReference type="InterPro" id="IPR029063">
    <property type="entry name" value="SAM-dependent_MTases_sf"/>
</dbReference>
<evidence type="ECO:0000256" key="1">
    <source>
        <dbReference type="ARBA" id="ARBA00022603"/>
    </source>
</evidence>
<dbReference type="GO" id="GO:0019702">
    <property type="term" value="F:protein arginine N5-methyltransferase activity"/>
    <property type="evidence" value="ECO:0007669"/>
    <property type="project" value="TreeGrafter"/>
</dbReference>
<feature type="region of interest" description="Disordered" evidence="5">
    <location>
        <begin position="136"/>
        <end position="158"/>
    </location>
</feature>
<comment type="caution">
    <text evidence="7">The sequence shown here is derived from an EMBL/GenBank/DDBJ whole genome shotgun (WGS) entry which is preliminary data.</text>
</comment>
<reference evidence="7 8" key="1">
    <citation type="submission" date="2014-05" db="EMBL/GenBank/DDBJ databases">
        <title>Draft genome sequence of a rare smut relative, Tilletiaria anomala UBC 951.</title>
        <authorList>
            <consortium name="DOE Joint Genome Institute"/>
            <person name="Toome M."/>
            <person name="Kuo A."/>
            <person name="Henrissat B."/>
            <person name="Lipzen A."/>
            <person name="Tritt A."/>
            <person name="Yoshinaga Y."/>
            <person name="Zane M."/>
            <person name="Barry K."/>
            <person name="Grigoriev I.V."/>
            <person name="Spatafora J.W."/>
            <person name="Aimea M.C."/>
        </authorList>
    </citation>
    <scope>NUCLEOTIDE SEQUENCE [LARGE SCALE GENOMIC DNA]</scope>
    <source>
        <strain evidence="7 8">UBC 951</strain>
    </source>
</reference>
<dbReference type="OMA" id="YWVVDNY"/>
<keyword evidence="4" id="KW-0040">ANK repeat</keyword>
<dbReference type="PANTHER" id="PTHR32379:SF1">
    <property type="entry name" value="GUANIDINOACETATE N-METHYLTRANSFERASE"/>
    <property type="match status" value="1"/>
</dbReference>
<dbReference type="GO" id="GO:0005634">
    <property type="term" value="C:nucleus"/>
    <property type="evidence" value="ECO:0007669"/>
    <property type="project" value="TreeGrafter"/>
</dbReference>
<dbReference type="InterPro" id="IPR002110">
    <property type="entry name" value="Ankyrin_rpt"/>
</dbReference>
<protein>
    <submittedName>
        <fullName evidence="7">S-adenosyl-L-methionine-dependent methyltransferase</fullName>
    </submittedName>
</protein>
<keyword evidence="1 7" id="KW-0489">Methyltransferase</keyword>
<dbReference type="AlphaFoldDB" id="A0A066W263"/>
<dbReference type="FunCoup" id="A0A066W263">
    <property type="interactions" value="267"/>
</dbReference>
<dbReference type="EMBL" id="JMSN01000034">
    <property type="protein sequence ID" value="KDN46653.1"/>
    <property type="molecule type" value="Genomic_DNA"/>
</dbReference>
<dbReference type="Gene3D" id="1.25.40.20">
    <property type="entry name" value="Ankyrin repeat-containing domain"/>
    <property type="match status" value="1"/>
</dbReference>
<sequence length="411" mass="45699">MASVSEQAAHGAASTSTLSTEQLELNLALLVTCQSPDHPRALQSVKELIERGADAWYEDSELGWSSLHYAAESDNAELCSYLLSHGAIWNAVDHLGFAAAEVAFSLNHDACYRIIFEEGVRQTVILNLLGRQAEDEDEAADADAEDEQPQADAEADHPGGTAVAIASDEGGCAHMVLQPEHADLANDNDKFLKSKLRFIPSADDPEVVERCLDEDGNMVMAAWETDIMERTTRLLCEGQPEGFSILNVGFGLGIVDRLFQTYKPGRHVIVEAHPDALALMRSQGWDKKPGVEIFGCKWEDAINDVQLGSFDAVFWDTFSQDYAEQRVFFDELPNLLSGPQARFSFFHGLAGTNAFFYDVLTRVAEIDLRDIGLETTWFELQPQLKEEVWEGVKRKYWSLDTYRLPLSTMAL</sequence>
<dbReference type="OrthoDB" id="19014at2759"/>
<evidence type="ECO:0000313" key="8">
    <source>
        <dbReference type="Proteomes" id="UP000027361"/>
    </source>
</evidence>
<dbReference type="STRING" id="1037660.A0A066W263"/>
<dbReference type="Pfam" id="PF12796">
    <property type="entry name" value="Ank_2"/>
    <property type="match status" value="1"/>
</dbReference>
<dbReference type="SUPFAM" id="SSF48403">
    <property type="entry name" value="Ankyrin repeat"/>
    <property type="match status" value="1"/>
</dbReference>
<dbReference type="InParanoid" id="A0A066W263"/>
<dbReference type="InterPro" id="IPR051038">
    <property type="entry name" value="RMT2/GAMT_Mtase"/>
</dbReference>
<dbReference type="PROSITE" id="PS50297">
    <property type="entry name" value="ANK_REP_REGION"/>
    <property type="match status" value="1"/>
</dbReference>